<evidence type="ECO:0000256" key="1">
    <source>
        <dbReference type="SAM" id="MobiDB-lite"/>
    </source>
</evidence>
<accession>A0A9K3L216</accession>
<dbReference type="PANTHER" id="PTHR21183:SF18">
    <property type="entry name" value="LARGE RIBOSOMAL SUBUNIT PROTEIN UL29M"/>
    <property type="match status" value="1"/>
</dbReference>
<comment type="caution">
    <text evidence="2">The sequence shown here is derived from an EMBL/GenBank/DDBJ whole genome shotgun (WGS) entry which is preliminary data.</text>
</comment>
<evidence type="ECO:0000313" key="2">
    <source>
        <dbReference type="EMBL" id="KAG7353769.1"/>
    </source>
</evidence>
<dbReference type="EMBL" id="JAGRRH010000016">
    <property type="protein sequence ID" value="KAG7353769.1"/>
    <property type="molecule type" value="Genomic_DNA"/>
</dbReference>
<dbReference type="PANTHER" id="PTHR21183">
    <property type="entry name" value="RIBOSOMAL PROTEIN L47, MITOCHONDRIAL-RELATED"/>
    <property type="match status" value="1"/>
</dbReference>
<keyword evidence="3" id="KW-1185">Reference proteome</keyword>
<dbReference type="Pfam" id="PF06984">
    <property type="entry name" value="MRP-L47"/>
    <property type="match status" value="1"/>
</dbReference>
<feature type="compositionally biased region" description="Basic and acidic residues" evidence="1">
    <location>
        <begin position="1"/>
        <end position="11"/>
    </location>
</feature>
<proteinExistence type="predicted"/>
<keyword evidence="2" id="KW-0689">Ribosomal protein</keyword>
<dbReference type="OrthoDB" id="270763at2759"/>
<name>A0A9K3L216_9STRA</name>
<dbReference type="Proteomes" id="UP000693970">
    <property type="component" value="Unassembled WGS sequence"/>
</dbReference>
<dbReference type="AlphaFoldDB" id="A0A9K3L216"/>
<feature type="compositionally biased region" description="Acidic residues" evidence="1">
    <location>
        <begin position="221"/>
        <end position="235"/>
    </location>
</feature>
<sequence length="235" mass="27278">MNEKHERDFSRKTKASKKTKYKSNNGILALAPITKRYKMFACSMKSMRVARGAVDCSVSIGRKWYSVAASFTSVDPSSRAQFDNLSVYRPQQCNNTLPNSARFFSSKYAPNPLDAFRDPVDRQTRSNEPVGRSWSAKELRRKSYQDLHKLWYVLYKERNMLLTEQQLSRRRQLMFPQPERMYKVQKSMGAIKQVLGERKREKVAAHLASQMEQSMMAESQDQLEDVIEEGEGNKN</sequence>
<organism evidence="2 3">
    <name type="scientific">Nitzschia inconspicua</name>
    <dbReference type="NCBI Taxonomy" id="303405"/>
    <lineage>
        <taxon>Eukaryota</taxon>
        <taxon>Sar</taxon>
        <taxon>Stramenopiles</taxon>
        <taxon>Ochrophyta</taxon>
        <taxon>Bacillariophyta</taxon>
        <taxon>Bacillariophyceae</taxon>
        <taxon>Bacillariophycidae</taxon>
        <taxon>Bacillariales</taxon>
        <taxon>Bacillariaceae</taxon>
        <taxon>Nitzschia</taxon>
    </lineage>
</organism>
<reference evidence="2" key="1">
    <citation type="journal article" date="2021" name="Sci. Rep.">
        <title>Diploid genomic architecture of Nitzschia inconspicua, an elite biomass production diatom.</title>
        <authorList>
            <person name="Oliver A."/>
            <person name="Podell S."/>
            <person name="Pinowska A."/>
            <person name="Traller J.C."/>
            <person name="Smith S.R."/>
            <person name="McClure R."/>
            <person name="Beliaev A."/>
            <person name="Bohutskyi P."/>
            <person name="Hill E.A."/>
            <person name="Rabines A."/>
            <person name="Zheng H."/>
            <person name="Allen L.Z."/>
            <person name="Kuo A."/>
            <person name="Grigoriev I.V."/>
            <person name="Allen A.E."/>
            <person name="Hazlebeck D."/>
            <person name="Allen E.E."/>
        </authorList>
    </citation>
    <scope>NUCLEOTIDE SEQUENCE</scope>
    <source>
        <strain evidence="2">Hildebrandi</strain>
    </source>
</reference>
<dbReference type="InterPro" id="IPR010729">
    <property type="entry name" value="Ribosomal_uL29_mit"/>
</dbReference>
<feature type="region of interest" description="Disordered" evidence="1">
    <location>
        <begin position="212"/>
        <end position="235"/>
    </location>
</feature>
<reference evidence="2" key="2">
    <citation type="submission" date="2021-04" db="EMBL/GenBank/DDBJ databases">
        <authorList>
            <person name="Podell S."/>
        </authorList>
    </citation>
    <scope>NUCLEOTIDE SEQUENCE</scope>
    <source>
        <strain evidence="2">Hildebrandi</strain>
    </source>
</reference>
<dbReference type="GO" id="GO:0003735">
    <property type="term" value="F:structural constituent of ribosome"/>
    <property type="evidence" value="ECO:0007669"/>
    <property type="project" value="InterPro"/>
</dbReference>
<dbReference type="GO" id="GO:0032543">
    <property type="term" value="P:mitochondrial translation"/>
    <property type="evidence" value="ECO:0007669"/>
    <property type="project" value="TreeGrafter"/>
</dbReference>
<feature type="region of interest" description="Disordered" evidence="1">
    <location>
        <begin position="1"/>
        <end position="20"/>
    </location>
</feature>
<evidence type="ECO:0000313" key="3">
    <source>
        <dbReference type="Proteomes" id="UP000693970"/>
    </source>
</evidence>
<keyword evidence="2" id="KW-0687">Ribonucleoprotein</keyword>
<dbReference type="GO" id="GO:0005762">
    <property type="term" value="C:mitochondrial large ribosomal subunit"/>
    <property type="evidence" value="ECO:0007669"/>
    <property type="project" value="TreeGrafter"/>
</dbReference>
<gene>
    <name evidence="2" type="ORF">IV203_003124</name>
</gene>
<protein>
    <submittedName>
        <fullName evidence="2">Mitochondrial 39-S ribosomal protein L47</fullName>
    </submittedName>
</protein>